<proteinExistence type="predicted"/>
<protein>
    <recommendedName>
        <fullName evidence="5">Transmembrane protein</fullName>
    </recommendedName>
</protein>
<evidence type="ECO:0000256" key="1">
    <source>
        <dbReference type="SAM" id="MobiDB-lite"/>
    </source>
</evidence>
<accession>A0AAJ0HKL8</accession>
<gene>
    <name evidence="3" type="ORF">B0T25DRAFT_137366</name>
</gene>
<dbReference type="Proteomes" id="UP001275084">
    <property type="component" value="Unassembled WGS sequence"/>
</dbReference>
<evidence type="ECO:0008006" key="5">
    <source>
        <dbReference type="Google" id="ProtNLM"/>
    </source>
</evidence>
<feature type="transmembrane region" description="Helical" evidence="2">
    <location>
        <begin position="49"/>
        <end position="73"/>
    </location>
</feature>
<comment type="caution">
    <text evidence="3">The sequence shown here is derived from an EMBL/GenBank/DDBJ whole genome shotgun (WGS) entry which is preliminary data.</text>
</comment>
<evidence type="ECO:0000313" key="3">
    <source>
        <dbReference type="EMBL" id="KAK3356627.1"/>
    </source>
</evidence>
<keyword evidence="2" id="KW-1133">Transmembrane helix</keyword>
<keyword evidence="2" id="KW-0812">Transmembrane</keyword>
<keyword evidence="2" id="KW-0472">Membrane</keyword>
<feature type="transmembrane region" description="Helical" evidence="2">
    <location>
        <begin position="511"/>
        <end position="533"/>
    </location>
</feature>
<evidence type="ECO:0000313" key="4">
    <source>
        <dbReference type="Proteomes" id="UP001275084"/>
    </source>
</evidence>
<dbReference type="EMBL" id="JAUIQD010000003">
    <property type="protein sequence ID" value="KAK3356627.1"/>
    <property type="molecule type" value="Genomic_DNA"/>
</dbReference>
<reference evidence="3" key="2">
    <citation type="submission" date="2023-06" db="EMBL/GenBank/DDBJ databases">
        <authorList>
            <consortium name="Lawrence Berkeley National Laboratory"/>
            <person name="Haridas S."/>
            <person name="Hensen N."/>
            <person name="Bonometti L."/>
            <person name="Westerberg I."/>
            <person name="Brannstrom I.O."/>
            <person name="Guillou S."/>
            <person name="Cros-Aarteil S."/>
            <person name="Calhoun S."/>
            <person name="Kuo A."/>
            <person name="Mondo S."/>
            <person name="Pangilinan J."/>
            <person name="Riley R."/>
            <person name="Labutti K."/>
            <person name="Andreopoulos B."/>
            <person name="Lipzen A."/>
            <person name="Chen C."/>
            <person name="Yanf M."/>
            <person name="Daum C."/>
            <person name="Ng V."/>
            <person name="Clum A."/>
            <person name="Steindorff A."/>
            <person name="Ohm R."/>
            <person name="Martin F."/>
            <person name="Silar P."/>
            <person name="Natvig D."/>
            <person name="Lalanne C."/>
            <person name="Gautier V."/>
            <person name="Ament-Velasquez S.L."/>
            <person name="Kruys A."/>
            <person name="Hutchinson M.I."/>
            <person name="Powell A.J."/>
            <person name="Barry K."/>
            <person name="Miller A.N."/>
            <person name="Grigoriev I.V."/>
            <person name="Debuchy R."/>
            <person name="Gladieux P."/>
            <person name="Thoren M.H."/>
            <person name="Johannesson H."/>
        </authorList>
    </citation>
    <scope>NUCLEOTIDE SEQUENCE</scope>
    <source>
        <strain evidence="3">CBS 955.72</strain>
    </source>
</reference>
<name>A0AAJ0HKL8_9PEZI</name>
<evidence type="ECO:0000256" key="2">
    <source>
        <dbReference type="SAM" id="Phobius"/>
    </source>
</evidence>
<organism evidence="3 4">
    <name type="scientific">Lasiosphaeria hispida</name>
    <dbReference type="NCBI Taxonomy" id="260671"/>
    <lineage>
        <taxon>Eukaryota</taxon>
        <taxon>Fungi</taxon>
        <taxon>Dikarya</taxon>
        <taxon>Ascomycota</taxon>
        <taxon>Pezizomycotina</taxon>
        <taxon>Sordariomycetes</taxon>
        <taxon>Sordariomycetidae</taxon>
        <taxon>Sordariales</taxon>
        <taxon>Lasiosphaeriaceae</taxon>
        <taxon>Lasiosphaeria</taxon>
    </lineage>
</organism>
<dbReference type="AlphaFoldDB" id="A0AAJ0HKL8"/>
<reference evidence="3" key="1">
    <citation type="journal article" date="2023" name="Mol. Phylogenet. Evol.">
        <title>Genome-scale phylogeny and comparative genomics of the fungal order Sordariales.</title>
        <authorList>
            <person name="Hensen N."/>
            <person name="Bonometti L."/>
            <person name="Westerberg I."/>
            <person name="Brannstrom I.O."/>
            <person name="Guillou S."/>
            <person name="Cros-Aarteil S."/>
            <person name="Calhoun S."/>
            <person name="Haridas S."/>
            <person name="Kuo A."/>
            <person name="Mondo S."/>
            <person name="Pangilinan J."/>
            <person name="Riley R."/>
            <person name="LaButti K."/>
            <person name="Andreopoulos B."/>
            <person name="Lipzen A."/>
            <person name="Chen C."/>
            <person name="Yan M."/>
            <person name="Daum C."/>
            <person name="Ng V."/>
            <person name="Clum A."/>
            <person name="Steindorff A."/>
            <person name="Ohm R.A."/>
            <person name="Martin F."/>
            <person name="Silar P."/>
            <person name="Natvig D.O."/>
            <person name="Lalanne C."/>
            <person name="Gautier V."/>
            <person name="Ament-Velasquez S.L."/>
            <person name="Kruys A."/>
            <person name="Hutchinson M.I."/>
            <person name="Powell A.J."/>
            <person name="Barry K."/>
            <person name="Miller A.N."/>
            <person name="Grigoriev I.V."/>
            <person name="Debuchy R."/>
            <person name="Gladieux P."/>
            <person name="Hiltunen Thoren M."/>
            <person name="Johannesson H."/>
        </authorList>
    </citation>
    <scope>NUCLEOTIDE SEQUENCE</scope>
    <source>
        <strain evidence="3">CBS 955.72</strain>
    </source>
</reference>
<feature type="transmembrane region" description="Helical" evidence="2">
    <location>
        <begin position="128"/>
        <end position="150"/>
    </location>
</feature>
<feature type="region of interest" description="Disordered" evidence="1">
    <location>
        <begin position="696"/>
        <end position="716"/>
    </location>
</feature>
<keyword evidence="4" id="KW-1185">Reference proteome</keyword>
<sequence>MDSESDISSLFVTPPETAYWLGQPFDMPTINGPLWAIALSTSSAQYVNAALSVVFTLMLSWLWGLITTAMIYFASHRFSRRRLVTLVALRNTSDPLSAFRALAGLCVESMGCFRPRKYGQPSTWRDSAYGLALAALAFTVVVTSIVIGVIGPPLLQIGNSAPVNSAMLYYPRSTAMDADTYRAFRSGPSLRALSSVQVFAEKIRPRIDIQYKLGFTEATSQPTYSLNYGYKVTAVELGLKHGADLTLRINGSCKTEYGWLNTKNKDETYEQYLLFNEAKNPFTTNLTGPSLNFLPRVGFALTSSRENIEAQFNAGNVSYAMAATLSHRRSKSEGTTDPWYFTEPWQSDKNVTSFRIEAGRPALSCWQHEVWSCCGGAYVNGSFNLDKLANKTGLKVPAVLLDILGAALQSPPLVRVGTDAVMSTLASVISTASALEGILDAKASSIHQDMERLVMGGYVNTLNALALSTLFEPAKDKWRTQNFFTGKDDSVLQQGADDFVVTTPKVQTFNLWGLIAIAIIVAILLIVSSVLSLTASRRGNIHAHAQYDDMDPNLQVSPFNQDRWARFKAFSAVNLLRNTYEDGTGQYEDDWRCGEDLPDPREEKPFCLVKCKRGDYACGGHIATDRQLLGLRGRPGKHVSSNSVSTLGDEPFSPYAAGTQDIPLPSYAPLGQDDLRTPDYTATMGEGNINFRHSQMEAGNPYFPQSPPPAPSANARFQDDATLHSTPLLPTRY</sequence>